<organism evidence="1">
    <name type="scientific">marine metagenome</name>
    <dbReference type="NCBI Taxonomy" id="408172"/>
    <lineage>
        <taxon>unclassified sequences</taxon>
        <taxon>metagenomes</taxon>
        <taxon>ecological metagenomes</taxon>
    </lineage>
</organism>
<sequence>MNPQTIKLGNTKIRILSTVKGLVSESSIVESEITNFNPHLVALGIGPEEVQGTRDWDGEPYDMSGWDEIYGLSLRKIVGEHGVKLPPPSF</sequence>
<proteinExistence type="predicted"/>
<reference evidence="1" key="1">
    <citation type="submission" date="2018-05" db="EMBL/GenBank/DDBJ databases">
        <authorList>
            <person name="Lanie J.A."/>
            <person name="Ng W.-L."/>
            <person name="Kazmierczak K.M."/>
            <person name="Andrzejewski T.M."/>
            <person name="Davidsen T.M."/>
            <person name="Wayne K.J."/>
            <person name="Tettelin H."/>
            <person name="Glass J.I."/>
            <person name="Rusch D."/>
            <person name="Podicherti R."/>
            <person name="Tsui H.-C.T."/>
            <person name="Winkler M.E."/>
        </authorList>
    </citation>
    <scope>NUCLEOTIDE SEQUENCE</scope>
</reference>
<gene>
    <name evidence="1" type="ORF">METZ01_LOCUS151430</name>
</gene>
<dbReference type="EMBL" id="UINC01024609">
    <property type="protein sequence ID" value="SVA98576.1"/>
    <property type="molecule type" value="Genomic_DNA"/>
</dbReference>
<dbReference type="AlphaFoldDB" id="A0A382AAJ5"/>
<accession>A0A382AAJ5</accession>
<protein>
    <submittedName>
        <fullName evidence="1">Uncharacterized protein</fullName>
    </submittedName>
</protein>
<feature type="non-terminal residue" evidence="1">
    <location>
        <position position="90"/>
    </location>
</feature>
<name>A0A382AAJ5_9ZZZZ</name>
<evidence type="ECO:0000313" key="1">
    <source>
        <dbReference type="EMBL" id="SVA98576.1"/>
    </source>
</evidence>